<feature type="compositionally biased region" description="Basic residues" evidence="1">
    <location>
        <begin position="107"/>
        <end position="117"/>
    </location>
</feature>
<feature type="compositionally biased region" description="Low complexity" evidence="1">
    <location>
        <begin position="2824"/>
        <end position="2852"/>
    </location>
</feature>
<evidence type="ECO:0000256" key="1">
    <source>
        <dbReference type="SAM" id="MobiDB-lite"/>
    </source>
</evidence>
<dbReference type="GO" id="GO:0000902">
    <property type="term" value="P:cell morphogenesis"/>
    <property type="evidence" value="ECO:0007669"/>
    <property type="project" value="InterPro"/>
</dbReference>
<name>A0A9P6UYB6_9FUNG</name>
<feature type="region of interest" description="Disordered" evidence="1">
    <location>
        <begin position="939"/>
        <end position="966"/>
    </location>
</feature>
<feature type="compositionally biased region" description="Low complexity" evidence="1">
    <location>
        <begin position="90"/>
        <end position="106"/>
    </location>
</feature>
<keyword evidence="6" id="KW-1185">Reference proteome</keyword>
<evidence type="ECO:0000259" key="4">
    <source>
        <dbReference type="Pfam" id="PF14228"/>
    </source>
</evidence>
<evidence type="ECO:0000259" key="3">
    <source>
        <dbReference type="Pfam" id="PF14225"/>
    </source>
</evidence>
<proteinExistence type="predicted"/>
<comment type="caution">
    <text evidence="5">The sequence shown here is derived from an EMBL/GenBank/DDBJ whole genome shotgun (WGS) entry which is preliminary data.</text>
</comment>
<feature type="domain" description="Cell morphogenesis central region" evidence="4">
    <location>
        <begin position="1779"/>
        <end position="1945"/>
    </location>
</feature>
<feature type="compositionally biased region" description="Low complexity" evidence="1">
    <location>
        <begin position="2577"/>
        <end position="2595"/>
    </location>
</feature>
<feature type="region of interest" description="Disordered" evidence="1">
    <location>
        <begin position="86"/>
        <end position="147"/>
    </location>
</feature>
<evidence type="ECO:0000313" key="5">
    <source>
        <dbReference type="EMBL" id="KAG0325268.1"/>
    </source>
</evidence>
<dbReference type="Pfam" id="PF14225">
    <property type="entry name" value="MOR2-PAG1_C"/>
    <property type="match status" value="1"/>
</dbReference>
<evidence type="ECO:0000313" key="6">
    <source>
        <dbReference type="Proteomes" id="UP000738325"/>
    </source>
</evidence>
<accession>A0A9P6UYB6</accession>
<dbReference type="Pfam" id="PF14222">
    <property type="entry name" value="MOR2-PAG1_N"/>
    <property type="match status" value="1"/>
</dbReference>
<organism evidence="5 6">
    <name type="scientific">Dissophora globulifera</name>
    <dbReference type="NCBI Taxonomy" id="979702"/>
    <lineage>
        <taxon>Eukaryota</taxon>
        <taxon>Fungi</taxon>
        <taxon>Fungi incertae sedis</taxon>
        <taxon>Mucoromycota</taxon>
        <taxon>Mortierellomycotina</taxon>
        <taxon>Mortierellomycetes</taxon>
        <taxon>Mortierellales</taxon>
        <taxon>Mortierellaceae</taxon>
        <taxon>Dissophora</taxon>
    </lineage>
</organism>
<feature type="compositionally biased region" description="Polar residues" evidence="1">
    <location>
        <begin position="48"/>
        <end position="58"/>
    </location>
</feature>
<dbReference type="SUPFAM" id="SSF48371">
    <property type="entry name" value="ARM repeat"/>
    <property type="match status" value="2"/>
</dbReference>
<feature type="compositionally biased region" description="Basic and acidic residues" evidence="1">
    <location>
        <begin position="2749"/>
        <end position="2759"/>
    </location>
</feature>
<dbReference type="GO" id="GO:0030427">
    <property type="term" value="C:site of polarized growth"/>
    <property type="evidence" value="ECO:0007669"/>
    <property type="project" value="TreeGrafter"/>
</dbReference>
<dbReference type="PANTHER" id="PTHR12295:SF30">
    <property type="entry name" value="PROTEIN FURRY"/>
    <property type="match status" value="1"/>
</dbReference>
<feature type="compositionally biased region" description="Gly residues" evidence="1">
    <location>
        <begin position="2651"/>
        <end position="2660"/>
    </location>
</feature>
<dbReference type="OrthoDB" id="6287725at2759"/>
<dbReference type="EMBL" id="JAAAIP010000119">
    <property type="protein sequence ID" value="KAG0325268.1"/>
    <property type="molecule type" value="Genomic_DNA"/>
</dbReference>
<dbReference type="Pfam" id="PF14228">
    <property type="entry name" value="MOR2-PAG1_mid"/>
    <property type="match status" value="3"/>
</dbReference>
<gene>
    <name evidence="5" type="primary">TAO3</name>
    <name evidence="5" type="ORF">BGZ99_000845</name>
</gene>
<dbReference type="InterPro" id="IPR029473">
    <property type="entry name" value="MOR2-PAG1_mid"/>
</dbReference>
<feature type="region of interest" description="Disordered" evidence="1">
    <location>
        <begin position="2457"/>
        <end position="2484"/>
    </location>
</feature>
<protein>
    <submittedName>
        <fullName evidence="5">Cell morphogenesis protein PAG1</fullName>
    </submittedName>
</protein>
<feature type="compositionally biased region" description="Low complexity" evidence="1">
    <location>
        <begin position="949"/>
        <end position="966"/>
    </location>
</feature>
<dbReference type="InterPro" id="IPR039867">
    <property type="entry name" value="Furry/Tao3/Mor2"/>
</dbReference>
<feature type="compositionally biased region" description="Polar residues" evidence="1">
    <location>
        <begin position="119"/>
        <end position="139"/>
    </location>
</feature>
<evidence type="ECO:0000259" key="2">
    <source>
        <dbReference type="Pfam" id="PF14222"/>
    </source>
</evidence>
<feature type="domain" description="Cell morphogenesis protein C-terminal" evidence="3">
    <location>
        <begin position="1982"/>
        <end position="2239"/>
    </location>
</feature>
<feature type="domain" description="Cell morphogenesis protein N-terminal" evidence="2">
    <location>
        <begin position="360"/>
        <end position="930"/>
    </location>
</feature>
<feature type="region of interest" description="Disordered" evidence="1">
    <location>
        <begin position="39"/>
        <end position="63"/>
    </location>
</feature>
<dbReference type="Proteomes" id="UP000738325">
    <property type="component" value="Unassembled WGS sequence"/>
</dbReference>
<reference evidence="5" key="1">
    <citation type="journal article" date="2020" name="Fungal Divers.">
        <title>Resolving the Mortierellaceae phylogeny through synthesis of multi-gene phylogenetics and phylogenomics.</title>
        <authorList>
            <person name="Vandepol N."/>
            <person name="Liber J."/>
            <person name="Desiro A."/>
            <person name="Na H."/>
            <person name="Kennedy M."/>
            <person name="Barry K."/>
            <person name="Grigoriev I.V."/>
            <person name="Miller A.N."/>
            <person name="O'Donnell K."/>
            <person name="Stajich J.E."/>
            <person name="Bonito G."/>
        </authorList>
    </citation>
    <scope>NUCLEOTIDE SEQUENCE</scope>
    <source>
        <strain evidence="5">REB-010B</strain>
    </source>
</reference>
<feature type="domain" description="Cell morphogenesis central region" evidence="4">
    <location>
        <begin position="1476"/>
        <end position="1706"/>
    </location>
</feature>
<dbReference type="GO" id="GO:0005938">
    <property type="term" value="C:cell cortex"/>
    <property type="evidence" value="ECO:0007669"/>
    <property type="project" value="TreeGrafter"/>
</dbReference>
<feature type="compositionally biased region" description="Acidic residues" evidence="1">
    <location>
        <begin position="2723"/>
        <end position="2742"/>
    </location>
</feature>
<feature type="compositionally biased region" description="Low complexity" evidence="1">
    <location>
        <begin position="2527"/>
        <end position="2544"/>
    </location>
</feature>
<feature type="compositionally biased region" description="Low complexity" evidence="1">
    <location>
        <begin position="1"/>
        <end position="19"/>
    </location>
</feature>
<feature type="compositionally biased region" description="Low complexity" evidence="1">
    <location>
        <begin position="2662"/>
        <end position="2674"/>
    </location>
</feature>
<feature type="domain" description="Cell morphogenesis central region" evidence="4">
    <location>
        <begin position="1132"/>
        <end position="1398"/>
    </location>
</feature>
<feature type="compositionally biased region" description="Basic and acidic residues" evidence="1">
    <location>
        <begin position="2474"/>
        <end position="2484"/>
    </location>
</feature>
<dbReference type="InterPro" id="IPR025481">
    <property type="entry name" value="Cell_Morphogen_C"/>
</dbReference>
<feature type="compositionally biased region" description="Low complexity" evidence="1">
    <location>
        <begin position="2801"/>
        <end position="2814"/>
    </location>
</feature>
<dbReference type="InterPro" id="IPR016024">
    <property type="entry name" value="ARM-type_fold"/>
</dbReference>
<feature type="region of interest" description="Disordered" evidence="1">
    <location>
        <begin position="1"/>
        <end position="26"/>
    </location>
</feature>
<feature type="compositionally biased region" description="Gly residues" evidence="1">
    <location>
        <begin position="2790"/>
        <end position="2800"/>
    </location>
</feature>
<feature type="compositionally biased region" description="Low complexity" evidence="1">
    <location>
        <begin position="2616"/>
        <end position="2632"/>
    </location>
</feature>
<feature type="region of interest" description="Disordered" evidence="1">
    <location>
        <begin position="2527"/>
        <end position="2885"/>
    </location>
</feature>
<sequence>MQDTSASASAAAAAPGPASVGTGHRPALNDWKFASALRVTTPAPLEHPSSQFDGNGPSSPAMAQYRQFPQPATTLDYFNQPKSSYALTAQQQQQHQQLHQQHQQHQQPHHQQQHQQHHSSLSSTTNNSQFRDGSQTPKSPYSFAGSSDGMMAEQATVYSSQDIGGGVQYQGVQRSHSHSLSQDSSIAASIDHSLGMLQHVSGYRYQQQQQQQQQQQHDLAQSGHIPIPDSVYLQDQQQLLQPQTLSPHQMQTPSEFALKMLFTQFVKMAEAKLNAMVHLPLQDTEPDILSPLKQGVDPKFDKLLESLGSVARHRPKPVIDCVMLWRKGKIEPPDDPSIKSASGDWSANFKFRDPKTVIKERKLVVSLFIMSRSLIEIVRQVQKDTLPDELGFRLEETVFSQLENVDPEFIQRSSNRTANMNVLVELMGSLSNVRFATVSDRFIAELEKYKTGVPVKDKDREQRMEMLIRGMRYLNLKLYPMDSLEETADFLQSCATFFKLARGIRIKHAYAELFVQLLTPVAKVALAEVNHPNWSKTVELIYPKARKMTHKPRHVQVALPLSTMLLCVSKKDFFLKHWQSAFDSCREKFKDKTMRQTALNCASQLLWVFLYRCSDGSGGATFRTLDNIVKVLFPPNRKSSGLVDGTLGHFVRVVHFIGVKHPDYATRSIIFLLLNLESLQNVIFTNLTMDMIQPERMTIAVRAFMLILADLDKGSSRPPFPTAGDAVNVVSDSPTSSDILESTVINRAGMRDTYDQMTAVLGKIAIVCDRNYGHTLILDEKYTTARSMFSAAALMATATGDSSASVVHQYSTFAVSYSKEKQVYFDLMTAWVSCLPRCMPSGIPLLKLVEMLSRYTAHVDPELRKASAAALVRIATQCNSQVAVAGYSAFVCTVEDRLSELLAGLSVPGSGIPAENGLLGIYIEILEAWIQDTRLKKHQERAANNNDQSGPTSALASPAASAEGSRSFSSSYVPEVNLVTQLQTTEENGLLFLCNQSPVIRQYAISILKLAATFDRSETQSGSGIGGEIREAIMPASVSVKPRLEATRIYHLLQSAVQELLQVDEYGNALKDCPLALNELIRLQIHHQKGSSEVFSLLAGSGHTLDNEIWRFCFPLLITKIFQHFPGLCEPCLETVSKRVMQLCPSIVTPTDLALNSTLASKFSIKNTQVATEEMVEQWRTYLIYVCSTMVRREHQSPATPGHGRKKSAPSEKITCARDLFRLILPLLNSDRHSIRESVVAALGRINVHIYKALLEDIQPLLFSVHDDFRSKNGSIKPPYQGKRNKRVDRLRAEIAHILDLTAPLLQSPVLVHDEHITSSLKGYVRETRVFLLDSEVQYEWEFVKLRTHFCGFVCHLYNGISQVGNTEAIMPFDIRLTLFRLFEDWCGHGPNSFIRDGDQKSFWSGLDLNSEVQKAEKFDLELAALRAMASLCQGPINNPALSLRPDRSRISFNIDEIFRWIESVFQSPEERLHVIAQNALEALLIHNQDRAELLEDALHQCYAGDMSQKFIQGHFMALVDIILRVESYPCQVNQMLSLALFKCGDSNIQIRTLAIKLLKVIEARFFPETCAGEYEIGIINKLPTIYRQAQYVLSARLAQDRPEQTYSLLSEVMMRFDLVRPAWRGEMLYYIAPWLGNVELVVDEDNELSMTSFVVLTNLFYITVKYGDDHVKEVENLWVQLVAGDNFANILPIIVFLLDLGLEKRNPEFVHPAKKVIVFLGRTTACPGMVDFLISEISPKAMVPKLKQERNHIQPPFVSEFYLANLDSLANDMGKGPAFSRGQFATVLLVDLAVEAGAELRRHLPLLLQAVFVQLDHYTALICDQTRSLLVHLIHSIIIRESRSIEIIDQSTELVDFLNTKEGKPLWTHEDTRESPELENLVYRSLQVFQASELEIRQQWGETALQWATACPVRHIACRSFQIFRALAPSFNQHMLADMLARLSNTIADKSQEIQTFAMEILISLQSIIESFDTAQMMQFPQIFWGSIACLYTGHDQEYLEGLKIFEIVTTRLDLMDEAILESLVSYFPENWGSVFMGIQPLLLKGLRSTTTEQLSLQLLRRTLFLKADDLIDLTGHRVVFLFLGLLPLLDEGLEIKEMNEDCLQWAEDIRTIIERLPLPKPDYSKSMYNLLGVYAKQRFRTKKDFWGQIDRVMQDLFIPELQAETVLFFMRLLYNSNAMYKHKALKCLKLLLPKVDASRPEFLEIGPELVMPLLRLLLHAEYATEALEVLDAAMNLSEQSAEVFKIRVPLDVQSPGPGLNFEEMTKGILGGGTGLERRSMTDNLLDPRREQFWQMTRANVNAVVQTCTGTGFWSGDVELLAEHEMNFGYPMDHHGLDFVDQDGMHIGLDSSAAAYNLSLSDGLNRSQVQYGHLVSALDDLTEHFAESARVGDARKRESVAFGSLGYTDSAIQNHWNYRQSLLLSDPTALNFETVAAAAAAASLAGSGDGLGLSTGVGFTRGHQRHSRQGSKGSRDEFGSFYSPHHDRIVEDDEEESTLMAAEILNKSLSINRSYSSIRSSFLMEPSTFNNNSNGDDNSASGSTKEDNGVGGSSSSSSGRKAQQGAEARLGSPVPGLSAAGTSTGASSNAATMSRGGPSGKVRLYAPGHGHHTNRSSSGSGSGGASTLLSSNGGGGAANLLPSTTAAGDHGSGGYGHRGGSSHAGSNSSSAVTPGGGGGGNSSAWGSGQSSASASMAHHNSSAASRGHRARPSCDDLSLSSSDDEDEEDDDSTDSDDEDYDTLQQYSSRDDESARQTRESSFASHTMITGPRASMESSLSQSGMLSPAEGGGSGGGGGSSQANMMMMAMAVGSPQGFANGYNSQPGSHGGSRPSSRQGSSRPGSIPGSPSSTRALDRVTSRLVGATTQGEVAGTPRVYSSQKRE</sequence>
<feature type="compositionally biased region" description="Low complexity" evidence="1">
    <location>
        <begin position="2683"/>
        <end position="2706"/>
    </location>
</feature>
<dbReference type="PANTHER" id="PTHR12295">
    <property type="entry name" value="FURRY-RELATED"/>
    <property type="match status" value="1"/>
</dbReference>
<dbReference type="InterPro" id="IPR025614">
    <property type="entry name" value="Cell_morpho_N"/>
</dbReference>